<dbReference type="EMBL" id="WYET01000004">
    <property type="protein sequence ID" value="NVN19021.1"/>
    <property type="molecule type" value="Genomic_DNA"/>
</dbReference>
<dbReference type="InterPro" id="IPR021484">
    <property type="entry name" value="DUF3137"/>
</dbReference>
<keyword evidence="1" id="KW-0472">Membrane</keyword>
<evidence type="ECO:0000313" key="2">
    <source>
        <dbReference type="EMBL" id="NVN19021.1"/>
    </source>
</evidence>
<evidence type="ECO:0000313" key="3">
    <source>
        <dbReference type="Proteomes" id="UP000558089"/>
    </source>
</evidence>
<keyword evidence="1" id="KW-1133">Transmembrane helix</keyword>
<gene>
    <name evidence="2" type="ORF">GUA46_11770</name>
</gene>
<name>A0A850NCZ9_9FLAO</name>
<protein>
    <submittedName>
        <fullName evidence="2">DUF3137 domain-containing protein</fullName>
    </submittedName>
</protein>
<sequence length="375" mass="43395">MVDFNKIRDEVFPLLTKAENIRRKHIVYQSVFSILMSLMIFGFLLLPIITYFNNAGFSKWIANITQGSSWNPIQLIATLYWVPFFITMVAAYTTKNKYKAMEREIIKITLDKMVPELKFDPKRQISPKLIEESKLLPSYAQIKKGQNRQGGYNLHFGTLTGTVGNTSITMGDVNILNQGVYGSFLMYIPLFPYLNLVYNYVRPYFSKHQSTENLGSSFVGMFAVVDFNKKFDGHTIVLPDAMEKRVGYLAKNLQTMNMTRGQLVHLEDTEFENDFMVYSTDQVEARYILSTSLMERITRLKRKIDKPIMLSFNKNKLYLGIQHPHGFLCFDKKKNLLTSNVFEKIHDDIYAAIAIVEDLNLNTRIWKTESPEVSK</sequence>
<dbReference type="RefSeq" id="WP_176620650.1">
    <property type="nucleotide sequence ID" value="NZ_WYET01000004.1"/>
</dbReference>
<keyword evidence="1" id="KW-0812">Transmembrane</keyword>
<feature type="transmembrane region" description="Helical" evidence="1">
    <location>
        <begin position="72"/>
        <end position="93"/>
    </location>
</feature>
<dbReference type="Proteomes" id="UP000558089">
    <property type="component" value="Unassembled WGS sequence"/>
</dbReference>
<reference evidence="2 3" key="1">
    <citation type="submission" date="2020-01" db="EMBL/GenBank/DDBJ databases">
        <title>Draft Genome Analysis of Muricauda sp. HICW Isolated from coastal seawater of PR China.</title>
        <authorList>
            <person name="Chen M.-X."/>
        </authorList>
    </citation>
    <scope>NUCLEOTIDE SEQUENCE [LARGE SCALE GENOMIC DNA]</scope>
    <source>
        <strain evidence="2 3">HICW</strain>
    </source>
</reference>
<dbReference type="Pfam" id="PF11335">
    <property type="entry name" value="DUF3137"/>
    <property type="match status" value="1"/>
</dbReference>
<dbReference type="AlphaFoldDB" id="A0A850NCZ9"/>
<comment type="caution">
    <text evidence="2">The sequence shown here is derived from an EMBL/GenBank/DDBJ whole genome shotgun (WGS) entry which is preliminary data.</text>
</comment>
<proteinExistence type="predicted"/>
<feature type="transmembrane region" description="Helical" evidence="1">
    <location>
        <begin position="26"/>
        <end position="52"/>
    </location>
</feature>
<keyword evidence="3" id="KW-1185">Reference proteome</keyword>
<accession>A0A850NCZ9</accession>
<organism evidence="2 3">
    <name type="scientific">Flagellimonas chongwuensis</name>
    <dbReference type="NCBI Taxonomy" id="2697365"/>
    <lineage>
        <taxon>Bacteria</taxon>
        <taxon>Pseudomonadati</taxon>
        <taxon>Bacteroidota</taxon>
        <taxon>Flavobacteriia</taxon>
        <taxon>Flavobacteriales</taxon>
        <taxon>Flavobacteriaceae</taxon>
        <taxon>Flagellimonas</taxon>
    </lineage>
</organism>
<evidence type="ECO:0000256" key="1">
    <source>
        <dbReference type="SAM" id="Phobius"/>
    </source>
</evidence>